<comment type="caution">
    <text evidence="8">The sequence shown here is derived from an EMBL/GenBank/DDBJ whole genome shotgun (WGS) entry which is preliminary data.</text>
</comment>
<evidence type="ECO:0000256" key="5">
    <source>
        <dbReference type="ARBA" id="ARBA00023136"/>
    </source>
</evidence>
<feature type="compositionally biased region" description="Basic and acidic residues" evidence="6">
    <location>
        <begin position="370"/>
        <end position="384"/>
    </location>
</feature>
<dbReference type="EMBL" id="QEAO01000012">
    <property type="protein sequence ID" value="TPX34702.1"/>
    <property type="molecule type" value="Genomic_DNA"/>
</dbReference>
<feature type="transmembrane region" description="Helical" evidence="7">
    <location>
        <begin position="274"/>
        <end position="291"/>
    </location>
</feature>
<dbReference type="InterPro" id="IPR012926">
    <property type="entry name" value="TMEM120A/B"/>
</dbReference>
<comment type="similarity">
    <text evidence="2">Belongs to the TMEM120 family.</text>
</comment>
<feature type="compositionally biased region" description="Basic and acidic residues" evidence="6">
    <location>
        <begin position="395"/>
        <end position="404"/>
    </location>
</feature>
<feature type="region of interest" description="Disordered" evidence="6">
    <location>
        <begin position="358"/>
        <end position="404"/>
    </location>
</feature>
<dbReference type="GeneID" id="42003903"/>
<evidence type="ECO:0008006" key="10">
    <source>
        <dbReference type="Google" id="ProtNLM"/>
    </source>
</evidence>
<feature type="transmembrane region" description="Helical" evidence="7">
    <location>
        <begin position="168"/>
        <end position="186"/>
    </location>
</feature>
<dbReference type="AlphaFoldDB" id="A0A507C4U8"/>
<proteinExistence type="inferred from homology"/>
<feature type="transmembrane region" description="Helical" evidence="7">
    <location>
        <begin position="311"/>
        <end position="332"/>
    </location>
</feature>
<dbReference type="RefSeq" id="XP_031025380.1">
    <property type="nucleotide sequence ID" value="XM_031168606.1"/>
</dbReference>
<feature type="transmembrane region" description="Helical" evidence="7">
    <location>
        <begin position="193"/>
        <end position="211"/>
    </location>
</feature>
<dbReference type="PANTHER" id="PTHR21433">
    <property type="entry name" value="TRANSMEMBRANE PROTEIN INDUCED BY TUMOR NECROSIS FACTOR ALPHA"/>
    <property type="match status" value="1"/>
</dbReference>
<dbReference type="Proteomes" id="UP000319731">
    <property type="component" value="Unassembled WGS sequence"/>
</dbReference>
<evidence type="ECO:0000256" key="4">
    <source>
        <dbReference type="ARBA" id="ARBA00022989"/>
    </source>
</evidence>
<feature type="compositionally biased region" description="Low complexity" evidence="6">
    <location>
        <begin position="358"/>
        <end position="369"/>
    </location>
</feature>
<dbReference type="GO" id="GO:0016020">
    <property type="term" value="C:membrane"/>
    <property type="evidence" value="ECO:0007669"/>
    <property type="project" value="UniProtKB-SubCell"/>
</dbReference>
<sequence length="404" mass="45962">MATATEDGQPDAAMEELLNEAHHLVSEIKQLESKAAHYNSLAEQIHVEETTGIKELAKSRKLVKEFTKRAEKTLKSPDAPVELGESLAKLERKLKQLEFQYPRPPSFILRWALGTSGPFVLKPLKLRLAYKQEYESFKLNMTILSTILAALNWFFLDNRVVDALHSFVLLYYYSTVTLRELILLVNGSRIRNWWLMHHVLSVVLMGAIVIWPKTYCYSSFRTSFLQFSITLGVIQYLQYRYQIHRLYVLRSLDLAGPMDVVGDGLHVQHLERDLALLIPFVLAGQLFQLYNGYQLGQLWWSGVCTETHTPVAALLFFVLGLGNAFTTIKTYLSRRGADRKNLMANYYSPLSPVGRVGSSDNIRASNRSSSSDRLHRSSSSDKLKSVSLAMTAISPEKKEEKKEL</sequence>
<keyword evidence="9" id="KW-1185">Reference proteome</keyword>
<keyword evidence="5 7" id="KW-0472">Membrane</keyword>
<evidence type="ECO:0000256" key="2">
    <source>
        <dbReference type="ARBA" id="ARBA00009700"/>
    </source>
</evidence>
<evidence type="ECO:0000313" key="9">
    <source>
        <dbReference type="Proteomes" id="UP000319731"/>
    </source>
</evidence>
<evidence type="ECO:0000256" key="7">
    <source>
        <dbReference type="SAM" id="Phobius"/>
    </source>
</evidence>
<dbReference type="OrthoDB" id="2015098at2759"/>
<gene>
    <name evidence="8" type="ORF">SmJEL517_g02678</name>
</gene>
<evidence type="ECO:0000313" key="8">
    <source>
        <dbReference type="EMBL" id="TPX34702.1"/>
    </source>
</evidence>
<dbReference type="PANTHER" id="PTHR21433:SF0">
    <property type="entry name" value="TRANSMEMBRANE PROTEIN 120 HOMOLOG"/>
    <property type="match status" value="1"/>
</dbReference>
<feature type="transmembrane region" description="Helical" evidence="7">
    <location>
        <begin position="137"/>
        <end position="156"/>
    </location>
</feature>
<reference evidence="8 9" key="1">
    <citation type="journal article" date="2019" name="Sci. Rep.">
        <title>Comparative genomics of chytrid fungi reveal insights into the obligate biotrophic and pathogenic lifestyle of Synchytrium endobioticum.</title>
        <authorList>
            <person name="van de Vossenberg B.T.L.H."/>
            <person name="Warris S."/>
            <person name="Nguyen H.D.T."/>
            <person name="van Gent-Pelzer M.P.E."/>
            <person name="Joly D.L."/>
            <person name="van de Geest H.C."/>
            <person name="Bonants P.J.M."/>
            <person name="Smith D.S."/>
            <person name="Levesque C.A."/>
            <person name="van der Lee T.A.J."/>
        </authorList>
    </citation>
    <scope>NUCLEOTIDE SEQUENCE [LARGE SCALE GENOMIC DNA]</scope>
    <source>
        <strain evidence="8 9">JEL517</strain>
    </source>
</reference>
<keyword evidence="3 7" id="KW-0812">Transmembrane</keyword>
<evidence type="ECO:0000256" key="6">
    <source>
        <dbReference type="SAM" id="MobiDB-lite"/>
    </source>
</evidence>
<keyword evidence="4 7" id="KW-1133">Transmembrane helix</keyword>
<comment type="subcellular location">
    <subcellularLocation>
        <location evidence="1">Membrane</location>
        <topology evidence="1">Multi-pass membrane protein</topology>
    </subcellularLocation>
</comment>
<organism evidence="8 9">
    <name type="scientific">Synchytrium microbalum</name>
    <dbReference type="NCBI Taxonomy" id="1806994"/>
    <lineage>
        <taxon>Eukaryota</taxon>
        <taxon>Fungi</taxon>
        <taxon>Fungi incertae sedis</taxon>
        <taxon>Chytridiomycota</taxon>
        <taxon>Chytridiomycota incertae sedis</taxon>
        <taxon>Chytridiomycetes</taxon>
        <taxon>Synchytriales</taxon>
        <taxon>Synchytriaceae</taxon>
        <taxon>Synchytrium</taxon>
    </lineage>
</organism>
<protein>
    <recommendedName>
        <fullName evidence="10">TMPIT-like protein</fullName>
    </recommendedName>
</protein>
<accession>A0A507C4U8</accession>
<evidence type="ECO:0000256" key="1">
    <source>
        <dbReference type="ARBA" id="ARBA00004141"/>
    </source>
</evidence>
<name>A0A507C4U8_9FUNG</name>
<evidence type="ECO:0000256" key="3">
    <source>
        <dbReference type="ARBA" id="ARBA00022692"/>
    </source>
</evidence>
<feature type="transmembrane region" description="Helical" evidence="7">
    <location>
        <begin position="223"/>
        <end position="241"/>
    </location>
</feature>
<dbReference type="Pfam" id="PF07851">
    <property type="entry name" value="TMEM120A-B"/>
    <property type="match status" value="1"/>
</dbReference>